<comment type="caution">
    <text evidence="3">The sequence shown here is derived from an EMBL/GenBank/DDBJ whole genome shotgun (WGS) entry which is preliminary data.</text>
</comment>
<dbReference type="InterPro" id="IPR036249">
    <property type="entry name" value="Thioredoxin-like_sf"/>
</dbReference>
<evidence type="ECO:0000256" key="1">
    <source>
        <dbReference type="PROSITE-ProRule" id="PRU01282"/>
    </source>
</evidence>
<dbReference type="RefSeq" id="WP_043859116.1">
    <property type="nucleotide sequence ID" value="NZ_CP061871.1"/>
</dbReference>
<evidence type="ECO:0000313" key="4">
    <source>
        <dbReference type="Proteomes" id="UP000032247"/>
    </source>
</evidence>
<dbReference type="SUPFAM" id="SSF52833">
    <property type="entry name" value="Thioredoxin-like"/>
    <property type="match status" value="1"/>
</dbReference>
<accession>A0A0D1K8R8</accession>
<dbReference type="EMBL" id="JXBC01000014">
    <property type="protein sequence ID" value="KIU04525.1"/>
    <property type="molecule type" value="Genomic_DNA"/>
</dbReference>
<dbReference type="Proteomes" id="UP000032247">
    <property type="component" value="Unassembled WGS sequence"/>
</dbReference>
<dbReference type="Gene3D" id="3.40.30.10">
    <property type="entry name" value="Glutaredoxin"/>
    <property type="match status" value="1"/>
</dbReference>
<comment type="similarity">
    <text evidence="1">Belongs to the ArsC family.</text>
</comment>
<dbReference type="Pfam" id="PF00462">
    <property type="entry name" value="Glutaredoxin"/>
    <property type="match status" value="1"/>
</dbReference>
<sequence>MNHKITVYINPSCNPCKALKQWLWRNQVKFTEKDVINDQSAAQEIKKLKMNYTPFTVIETGDTRHEIIGADIKKIGEILSIEETKKVF</sequence>
<gene>
    <name evidence="3" type="ORF">SC09_contig8orf00188</name>
</gene>
<proteinExistence type="inferred from homology"/>
<dbReference type="AlphaFoldDB" id="A0A0D1K8R8"/>
<dbReference type="PATRIC" id="fig|1423.173.peg.4984"/>
<dbReference type="PROSITE" id="PS51354">
    <property type="entry name" value="GLUTAREDOXIN_2"/>
    <property type="match status" value="1"/>
</dbReference>
<feature type="domain" description="Glutaredoxin" evidence="2">
    <location>
        <begin position="5"/>
        <end position="48"/>
    </location>
</feature>
<organism evidence="3 4">
    <name type="scientific">Bacillus subtilis</name>
    <dbReference type="NCBI Taxonomy" id="1423"/>
    <lineage>
        <taxon>Bacteria</taxon>
        <taxon>Bacillati</taxon>
        <taxon>Bacillota</taxon>
        <taxon>Bacilli</taxon>
        <taxon>Bacillales</taxon>
        <taxon>Bacillaceae</taxon>
        <taxon>Bacillus</taxon>
    </lineage>
</organism>
<dbReference type="PROSITE" id="PS51353">
    <property type="entry name" value="ARSC"/>
    <property type="match status" value="1"/>
</dbReference>
<dbReference type="CDD" id="cd02976">
    <property type="entry name" value="NrdH"/>
    <property type="match status" value="1"/>
</dbReference>
<dbReference type="InterPro" id="IPR002109">
    <property type="entry name" value="Glutaredoxin"/>
</dbReference>
<reference evidence="3 4" key="1">
    <citation type="submission" date="2014-12" db="EMBL/GenBank/DDBJ databases">
        <title>Comparative genome analysis of Bacillus coagulans HM-08, Clostridium butyricum HM-68, Bacillus subtilis HM-66 and Bacillus licheniformis BL-09.</title>
        <authorList>
            <person name="Zhang H."/>
        </authorList>
    </citation>
    <scope>NUCLEOTIDE SEQUENCE [LARGE SCALE GENOMIC DNA]</scope>
    <source>
        <strain evidence="3 4">HM-66</strain>
    </source>
</reference>
<protein>
    <submittedName>
        <fullName evidence="3">Arsenate reductase</fullName>
    </submittedName>
</protein>
<evidence type="ECO:0000313" key="3">
    <source>
        <dbReference type="EMBL" id="KIU04525.1"/>
    </source>
</evidence>
<name>A0A0D1K8R8_BACIU</name>
<evidence type="ECO:0000259" key="2">
    <source>
        <dbReference type="Pfam" id="PF00462"/>
    </source>
</evidence>
<dbReference type="InterPro" id="IPR006660">
    <property type="entry name" value="Arsenate_reductase-like"/>
</dbReference>